<dbReference type="EMBL" id="CP001715">
    <property type="protein sequence ID" value="ACV34717.1"/>
    <property type="molecule type" value="Genomic_DNA"/>
</dbReference>
<organism evidence="2">
    <name type="scientific">Accumulibacter regalis</name>
    <dbReference type="NCBI Taxonomy" id="522306"/>
    <lineage>
        <taxon>Bacteria</taxon>
        <taxon>Pseudomonadati</taxon>
        <taxon>Pseudomonadota</taxon>
        <taxon>Betaproteobacteria</taxon>
        <taxon>Candidatus Accumulibacter</taxon>
    </lineage>
</organism>
<dbReference type="HOGENOM" id="CLU_051128_0_0_4"/>
<dbReference type="InterPro" id="IPR011335">
    <property type="entry name" value="Restrct_endonuc-II-like"/>
</dbReference>
<dbReference type="AlphaFoldDB" id="C7RSK4"/>
<protein>
    <recommendedName>
        <fullName evidence="1">Card1 endonuclease domain-containing protein</fullName>
    </recommendedName>
</protein>
<dbReference type="OrthoDB" id="5561245at2"/>
<dbReference type="Gene3D" id="3.40.50.10770">
    <property type="entry name" value="Hypothetical protein VC1899 like domain (Restriction endonuclease-like)"/>
    <property type="match status" value="1"/>
</dbReference>
<feature type="domain" description="Card1 endonuclease" evidence="1">
    <location>
        <begin position="269"/>
        <end position="415"/>
    </location>
</feature>
<reference evidence="2" key="1">
    <citation type="submission" date="2009-08" db="EMBL/GenBank/DDBJ databases">
        <authorList>
            <consortium name="US DOE Joint Genome Institute"/>
            <person name="Lucas S."/>
            <person name="Copeland A."/>
            <person name="Lapidus A."/>
            <person name="Glavina del Rio T."/>
            <person name="Dalin E."/>
            <person name="Tice H."/>
            <person name="Bruce D."/>
            <person name="Barry K."/>
            <person name="Pitluck S."/>
            <person name="Lowry S."/>
            <person name="Larimer F."/>
            <person name="Land M."/>
            <person name="Hauser L."/>
            <person name="Kyrpides N."/>
            <person name="Ivanova N."/>
            <person name="McMahon K.D."/>
            <person name="Hugenholtz P."/>
        </authorList>
    </citation>
    <scope>NUCLEOTIDE SEQUENCE</scope>
    <source>
        <strain evidence="2">UW-1</strain>
    </source>
</reference>
<dbReference type="InterPro" id="IPR015093">
    <property type="entry name" value="Card1_endonucl_dom"/>
</dbReference>
<dbReference type="KEGG" id="app:CAP2UW1_1393"/>
<dbReference type="SUPFAM" id="SSF52980">
    <property type="entry name" value="Restriction endonuclease-like"/>
    <property type="match status" value="1"/>
</dbReference>
<evidence type="ECO:0000259" key="1">
    <source>
        <dbReference type="Pfam" id="PF09002"/>
    </source>
</evidence>
<dbReference type="Gene3D" id="1.10.10.680">
    <property type="entry name" value="Hypothetical protein VC1899 (Restriction endonuclease-like)"/>
    <property type="match status" value="1"/>
</dbReference>
<name>C7RSK4_ACCRE</name>
<dbReference type="GO" id="GO:0003676">
    <property type="term" value="F:nucleic acid binding"/>
    <property type="evidence" value="ECO:0007669"/>
    <property type="project" value="InterPro"/>
</dbReference>
<accession>C7RSK4</accession>
<dbReference type="Pfam" id="PF09002">
    <property type="entry name" value="Card1_endonuc"/>
    <property type="match status" value="1"/>
</dbReference>
<dbReference type="eggNOG" id="COG4006">
    <property type="taxonomic scope" value="Bacteria"/>
</dbReference>
<dbReference type="InterPro" id="IPR011856">
    <property type="entry name" value="tRNA_endonuc-like_dom_sf"/>
</dbReference>
<evidence type="ECO:0000313" key="2">
    <source>
        <dbReference type="EMBL" id="ACV34717.1"/>
    </source>
</evidence>
<sequence length="437" mass="47711">MAVLHDYSKRPMPLAPRILVCLASEHIMQNTLPALRLRPAHVVIAASDAEPARKGADQVGQVLHDAGWPAGAVRIVEHAPDHDLASVARYARELATDLQHRHPGLPIDLNASGGTKVMSFGFLGAFAGLGDAWYCDVRHGLLEHLGGAASLALPADMLRLTDALQMQGYRVVADPTWDIDFASAAAARADLTDLLAREAPQLNGFFGYVNRLTRAALPQTRPDGSLTRPFRREVIAERQLFRSNHELARLFEQSAIWQWDADRCFVFADEAAARYAGGGWLEEWTWLTLARLQADGVIPDGYWGTNVRIGAGCGMPEMAGNELDAALVWRNQLLVLECKTGVQISTEGGSQAILNRLDSLRRHVGGALGETWLLTARRLQQGPGCAARERARAYRIRLIEPEQLVHLRTEVCEWMGVDGQPSTASTRGTAVGTDGSD</sequence>
<dbReference type="Gene3D" id="3.40.1350.10">
    <property type="match status" value="1"/>
</dbReference>
<proteinExistence type="predicted"/>
<dbReference type="STRING" id="522306.CAP2UW1_1393"/>
<reference evidence="2" key="2">
    <citation type="submission" date="2009-09" db="EMBL/GenBank/DDBJ databases">
        <title>Complete sequence of chromosome of Candidatus Accumulibacter phosphatis clade IIA str. UW-1.</title>
        <authorList>
            <consortium name="US DOE Joint Genome Institute"/>
            <person name="Martin H.G."/>
            <person name="Ivanova N."/>
            <person name="Kunin V."/>
            <person name="Warnecke F."/>
            <person name="Barry K."/>
            <person name="He S."/>
            <person name="Salamov A."/>
            <person name="Szeto E."/>
            <person name="Dalin E."/>
            <person name="Pangilinan J.L."/>
            <person name="Lapidus A."/>
            <person name="Lowry S."/>
            <person name="Kyrpides N.C."/>
            <person name="McMahon K.D."/>
            <person name="Hugenholtz P."/>
        </authorList>
    </citation>
    <scope>NUCLEOTIDE SEQUENCE [LARGE SCALE GENOMIC DNA]</scope>
    <source>
        <strain evidence="2">UW-1</strain>
    </source>
</reference>
<gene>
    <name evidence="2" type="ordered locus">CAP2UW1_1393</name>
</gene>